<dbReference type="InterPro" id="IPR010297">
    <property type="entry name" value="DUF900_hydrolase"/>
</dbReference>
<feature type="transmembrane region" description="Helical" evidence="1">
    <location>
        <begin position="153"/>
        <end position="178"/>
    </location>
</feature>
<dbReference type="Pfam" id="PF05990">
    <property type="entry name" value="DUF900"/>
    <property type="match status" value="1"/>
</dbReference>
<dbReference type="EMBL" id="HBFQ01009484">
    <property type="protein sequence ID" value="CAD8832283.1"/>
    <property type="molecule type" value="Transcribed_RNA"/>
</dbReference>
<keyword evidence="1" id="KW-0812">Transmembrane</keyword>
<dbReference type="PANTHER" id="PTHR36513:SF1">
    <property type="entry name" value="TRANSMEMBRANE PROTEIN"/>
    <property type="match status" value="1"/>
</dbReference>
<sequence>MASPDPHGGRTSDFLNASSPHDNQFDPAMHQTFFFMERRRLHRQVCGKQTKRGLLSSLTEMGAFLGFTVYALVYVRTEFLHFEAADPVVVWMPVSLTVLLVGISLRQMLVVREHWTLLWAKTWGWLLIVWWLWVSNAENFFVPKDAEKNNIVLIVYIVLQSLTFTMWVVISKCYPLLLKFFKGSVLLRMFWRVRASTKAGWMSYRPNGPCCRRREFQYIGDLRDGQPHGHGVWCNNHNHGEVVKGMWRDGKLVAPFFSRTYGTGSMSKGLIIGYGTVRDEDLRSLYYIPTKGRLRFGTLGVECSVAGGFLAHLPEVFEHTGENLEDVVGKFKEMSQHTIGSLTECESYRERDDPWCSPVFSSCMNARETGPQGRKAIVFVHGLDSTTETGCVRLGQLLALGKFNPSVMPFVFSWSCGTTPTYFAVRKRLPVLAQDFGPFLEALSAAGIVEVHLLAHSVGCEIVTEALPELKRLRSALTISTVSLISATNDCDRFFKSTSDRPCDLDGLLSVSKRVTLYCDSDNTLLALFSPKAVGRHGPRVFSRCSHCEDPRFDLIDCTSMDTTARVFRHSCFDLNTHLVTDLHELLNTQHSASKRTRLVRLDVEARPINLFSFLAPPIFVKNS</sequence>
<accession>A0A7S0ZTP2</accession>
<evidence type="ECO:0008006" key="3">
    <source>
        <dbReference type="Google" id="ProtNLM"/>
    </source>
</evidence>
<organism evidence="2">
    <name type="scientific">Noctiluca scintillans</name>
    <name type="common">Sea sparkle</name>
    <name type="synonym">Red tide dinoflagellate</name>
    <dbReference type="NCBI Taxonomy" id="2966"/>
    <lineage>
        <taxon>Eukaryota</taxon>
        <taxon>Sar</taxon>
        <taxon>Alveolata</taxon>
        <taxon>Dinophyceae</taxon>
        <taxon>Noctilucales</taxon>
        <taxon>Noctilucaceae</taxon>
        <taxon>Noctiluca</taxon>
    </lineage>
</organism>
<feature type="transmembrane region" description="Helical" evidence="1">
    <location>
        <begin position="117"/>
        <end position="133"/>
    </location>
</feature>
<feature type="transmembrane region" description="Helical" evidence="1">
    <location>
        <begin position="53"/>
        <end position="76"/>
    </location>
</feature>
<reference evidence="2" key="1">
    <citation type="submission" date="2021-01" db="EMBL/GenBank/DDBJ databases">
        <authorList>
            <person name="Corre E."/>
            <person name="Pelletier E."/>
            <person name="Niang G."/>
            <person name="Scheremetjew M."/>
            <person name="Finn R."/>
            <person name="Kale V."/>
            <person name="Holt S."/>
            <person name="Cochrane G."/>
            <person name="Meng A."/>
            <person name="Brown T."/>
            <person name="Cohen L."/>
        </authorList>
    </citation>
    <scope>NUCLEOTIDE SEQUENCE</scope>
</reference>
<dbReference type="InterPro" id="IPR029058">
    <property type="entry name" value="AB_hydrolase_fold"/>
</dbReference>
<name>A0A7S0ZTP2_NOCSC</name>
<feature type="transmembrane region" description="Helical" evidence="1">
    <location>
        <begin position="88"/>
        <end position="105"/>
    </location>
</feature>
<dbReference type="AlphaFoldDB" id="A0A7S0ZTP2"/>
<keyword evidence="1" id="KW-1133">Transmembrane helix</keyword>
<proteinExistence type="predicted"/>
<keyword evidence="1" id="KW-0472">Membrane</keyword>
<dbReference type="PANTHER" id="PTHR36513">
    <property type="entry name" value="ABC TRANSMEMBRANE TYPE-1 DOMAIN-CONTAINING PROTEIN"/>
    <property type="match status" value="1"/>
</dbReference>
<protein>
    <recommendedName>
        <fullName evidence="3">Transmembrane protein</fullName>
    </recommendedName>
</protein>
<dbReference type="SUPFAM" id="SSF53474">
    <property type="entry name" value="alpha/beta-Hydrolases"/>
    <property type="match status" value="1"/>
</dbReference>
<gene>
    <name evidence="2" type="ORF">NSCI0253_LOCUS6630</name>
</gene>
<evidence type="ECO:0000313" key="2">
    <source>
        <dbReference type="EMBL" id="CAD8832283.1"/>
    </source>
</evidence>
<evidence type="ECO:0000256" key="1">
    <source>
        <dbReference type="SAM" id="Phobius"/>
    </source>
</evidence>